<dbReference type="CDD" id="cd02120">
    <property type="entry name" value="PA_subtilisin_like"/>
    <property type="match status" value="1"/>
</dbReference>
<evidence type="ECO:0000256" key="2">
    <source>
        <dbReference type="ARBA" id="ARBA00004271"/>
    </source>
</evidence>
<dbReference type="GO" id="GO:0009610">
    <property type="term" value="P:response to symbiotic fungus"/>
    <property type="evidence" value="ECO:0007669"/>
    <property type="project" value="UniProtKB-ARBA"/>
</dbReference>
<feature type="active site" description="Charge relay system" evidence="10">
    <location>
        <position position="262"/>
    </location>
</feature>
<dbReference type="InterPro" id="IPR034197">
    <property type="entry name" value="Peptidases_S8_3"/>
</dbReference>
<dbReference type="PANTHER" id="PTHR10795">
    <property type="entry name" value="PROPROTEIN CONVERTASE SUBTILISIN/KEXIN"/>
    <property type="match status" value="1"/>
</dbReference>
<evidence type="ECO:0000313" key="15">
    <source>
        <dbReference type="EMBL" id="KAG6794278.1"/>
    </source>
</evidence>
<dbReference type="PROSITE" id="PS51892">
    <property type="entry name" value="SUBTILASE"/>
    <property type="match status" value="1"/>
</dbReference>
<dbReference type="Proteomes" id="UP000886885">
    <property type="component" value="Chromosome 1A"/>
</dbReference>
<organism evidence="15 16">
    <name type="scientific">Populus tomentosa</name>
    <name type="common">Chinese white poplar</name>
    <dbReference type="NCBI Taxonomy" id="118781"/>
    <lineage>
        <taxon>Eukaryota</taxon>
        <taxon>Viridiplantae</taxon>
        <taxon>Streptophyta</taxon>
        <taxon>Embryophyta</taxon>
        <taxon>Tracheophyta</taxon>
        <taxon>Spermatophyta</taxon>
        <taxon>Magnoliopsida</taxon>
        <taxon>eudicotyledons</taxon>
        <taxon>Gunneridae</taxon>
        <taxon>Pentapetalae</taxon>
        <taxon>rosids</taxon>
        <taxon>fabids</taxon>
        <taxon>Malpighiales</taxon>
        <taxon>Salicaceae</taxon>
        <taxon>Saliceae</taxon>
        <taxon>Populus</taxon>
    </lineage>
</organism>
<evidence type="ECO:0000256" key="3">
    <source>
        <dbReference type="ARBA" id="ARBA00011073"/>
    </source>
</evidence>
<dbReference type="FunFam" id="3.30.70.80:FF:000002">
    <property type="entry name" value="Subtilisin-like protease SBT5.3"/>
    <property type="match status" value="1"/>
</dbReference>
<comment type="similarity">
    <text evidence="3 10">Belongs to the peptidase S8 family.</text>
</comment>
<feature type="domain" description="Inhibitor I9" evidence="13">
    <location>
        <begin position="59"/>
        <end position="152"/>
    </location>
</feature>
<dbReference type="Pfam" id="PF17766">
    <property type="entry name" value="fn3_6"/>
    <property type="match status" value="1"/>
</dbReference>
<dbReference type="PROSITE" id="PS00138">
    <property type="entry name" value="SUBTILASE_SER"/>
    <property type="match status" value="1"/>
</dbReference>
<feature type="domain" description="Subtilisin-like protease fibronectin type-III" evidence="14">
    <location>
        <begin position="646"/>
        <end position="741"/>
    </location>
</feature>
<comment type="caution">
    <text evidence="15">The sequence shown here is derived from an EMBL/GenBank/DDBJ whole genome shotgun (WGS) entry which is preliminary data.</text>
</comment>
<dbReference type="EMBL" id="JAAWWB010000001">
    <property type="protein sequence ID" value="KAG6794278.1"/>
    <property type="molecule type" value="Genomic_DNA"/>
</dbReference>
<name>A0A8X8DLW1_POPTO</name>
<evidence type="ECO:0000259" key="13">
    <source>
        <dbReference type="Pfam" id="PF05922"/>
    </source>
</evidence>
<dbReference type="InterPro" id="IPR023828">
    <property type="entry name" value="Peptidase_S8_Ser-AS"/>
</dbReference>
<comment type="subcellular location">
    <subcellularLocation>
        <location evidence="2">Secreted</location>
        <location evidence="2">Extracellular space</location>
        <location evidence="2">Apoplast</location>
    </subcellularLocation>
</comment>
<evidence type="ECO:0000259" key="12">
    <source>
        <dbReference type="Pfam" id="PF02225"/>
    </source>
</evidence>
<evidence type="ECO:0000256" key="6">
    <source>
        <dbReference type="ARBA" id="ARBA00022670"/>
    </source>
</evidence>
<dbReference type="GO" id="GO:0048046">
    <property type="term" value="C:apoplast"/>
    <property type="evidence" value="ECO:0007669"/>
    <property type="project" value="UniProtKB-SubCell"/>
</dbReference>
<feature type="domain" description="PA" evidence="12">
    <location>
        <begin position="440"/>
        <end position="514"/>
    </location>
</feature>
<dbReference type="Pfam" id="PF02225">
    <property type="entry name" value="PA"/>
    <property type="match status" value="1"/>
</dbReference>
<accession>A0A8X8DLW1</accession>
<comment type="function">
    <text evidence="1">Required for arbuscular mycorrhiza (AM) development during AM symbiosis with AM fungi (e.g. Glomeromycota intraradices).</text>
</comment>
<gene>
    <name evidence="15" type="ORF">POTOM_003520</name>
</gene>
<dbReference type="InterPro" id="IPR003137">
    <property type="entry name" value="PA_domain"/>
</dbReference>
<keyword evidence="4" id="KW-0052">Apoplast</keyword>
<evidence type="ECO:0000256" key="7">
    <source>
        <dbReference type="ARBA" id="ARBA00022729"/>
    </source>
</evidence>
<dbReference type="FunFam" id="3.40.50.200:FF:000006">
    <property type="entry name" value="Subtilisin-like protease SBT1.5"/>
    <property type="match status" value="1"/>
</dbReference>
<evidence type="ECO:0000256" key="5">
    <source>
        <dbReference type="ARBA" id="ARBA00022525"/>
    </source>
</evidence>
<dbReference type="FunFam" id="3.50.30.30:FF:000005">
    <property type="entry name" value="subtilisin-like protease SBT1.5"/>
    <property type="match status" value="1"/>
</dbReference>
<dbReference type="GO" id="GO:0009609">
    <property type="term" value="P:response to symbiotic bacterium"/>
    <property type="evidence" value="ECO:0007669"/>
    <property type="project" value="UniProtKB-ARBA"/>
</dbReference>
<dbReference type="InterPro" id="IPR045051">
    <property type="entry name" value="SBT"/>
</dbReference>
<dbReference type="CDD" id="cd04852">
    <property type="entry name" value="Peptidases_S8_3"/>
    <property type="match status" value="1"/>
</dbReference>
<evidence type="ECO:0000256" key="8">
    <source>
        <dbReference type="ARBA" id="ARBA00022801"/>
    </source>
</evidence>
<reference evidence="15" key="1">
    <citation type="journal article" date="2020" name="bioRxiv">
        <title>Hybrid origin of Populus tomentosa Carr. identified through genome sequencing and phylogenomic analysis.</title>
        <authorList>
            <person name="An X."/>
            <person name="Gao K."/>
            <person name="Chen Z."/>
            <person name="Li J."/>
            <person name="Yang X."/>
            <person name="Yang X."/>
            <person name="Zhou J."/>
            <person name="Guo T."/>
            <person name="Zhao T."/>
            <person name="Huang S."/>
            <person name="Miao D."/>
            <person name="Khan W.U."/>
            <person name="Rao P."/>
            <person name="Ye M."/>
            <person name="Lei B."/>
            <person name="Liao W."/>
            <person name="Wang J."/>
            <person name="Ji L."/>
            <person name="Li Y."/>
            <person name="Guo B."/>
            <person name="Mustafa N.S."/>
            <person name="Li S."/>
            <person name="Yun Q."/>
            <person name="Keller S.R."/>
            <person name="Mao J."/>
            <person name="Zhang R."/>
            <person name="Strauss S.H."/>
        </authorList>
    </citation>
    <scope>NUCLEOTIDE SEQUENCE</scope>
    <source>
        <strain evidence="15">GM15</strain>
        <tissue evidence="15">Leaf</tissue>
    </source>
</reference>
<evidence type="ECO:0000259" key="14">
    <source>
        <dbReference type="Pfam" id="PF17766"/>
    </source>
</evidence>
<sequence length="744" mass="79734">MKRGFKFGARITLLQQRKLDSVVVHTKNIEGKFRYPLKIGKNDNRLGYGIINAFLLMQSYIVYMGESSFPPSSSSGEKSFSESSLTTLDVKAMTKSHFDMLGTYLDSKEKVEDQMLYSYTRCINGFAAVLDEAQVAALNDNEGVVSIFENKENRMYTTHSWDFLGFEKNGVPSLYSLQKKANFGEDIIIGNLDSGVWPESKSFNDEGMGPVPSKWKGTCDDGGGVTCNKKLIGARYFNKGFAANNGPVPEEWNTARDDASGHGTHTLSTAGGSYVPGVNVYGVGNGTAKGGAPKARVATYKVCWPSANGGCTDADILAAYDAAISDGVDVISVSLGSDVPIQFYEDGISIGSLHAIKKGIPVIAAGGNNGPSDGSITNGAPWLFTIGASTMDREIFTTVTLGDKKLFKGKTLASKNLPDGKLYPLINGAEAALAEATPRDAQLCLDGTLDPNKVSGKIILCLRGQSPRLPKGYEAERAGAVGMILANDIISGDELYLEAYELPSAHITYVDGESVMEYIKATRNPTASISPAITSFGEKPSPAMAKFSSRGPSKIEPAVLKPDITAPGVDVIAAFTEAIGPSRRPFDKRRTPYMVMSGTSMSCPHVSGIVGLLRAIHPDWSPAALKSAIMTTDGPYTCPENFSLADFNYPSITVPDLKGPVTVTRRVKNVGAPGTYTVSIKAPAKVSVAVEPSSLEFKQAGEEQLFKLTLKPIMDGMPKVYEFGHLTWSDGLHRVKSPLVVKHV</sequence>
<keyword evidence="16" id="KW-1185">Reference proteome</keyword>
<proteinExistence type="inferred from homology"/>
<dbReference type="Pfam" id="PF05922">
    <property type="entry name" value="Inhibitor_I9"/>
    <property type="match status" value="1"/>
</dbReference>
<evidence type="ECO:0000256" key="1">
    <source>
        <dbReference type="ARBA" id="ARBA00002076"/>
    </source>
</evidence>
<evidence type="ECO:0000313" key="16">
    <source>
        <dbReference type="Proteomes" id="UP000886885"/>
    </source>
</evidence>
<feature type="domain" description="Peptidase S8/S53" evidence="11">
    <location>
        <begin position="184"/>
        <end position="633"/>
    </location>
</feature>
<feature type="active site" description="Charge relay system" evidence="10">
    <location>
        <position position="193"/>
    </location>
</feature>
<dbReference type="AlphaFoldDB" id="A0A8X8DLW1"/>
<keyword evidence="8 10" id="KW-0378">Hydrolase</keyword>
<keyword evidence="9 10" id="KW-0720">Serine protease</keyword>
<dbReference type="OrthoDB" id="850307at2759"/>
<evidence type="ECO:0000256" key="9">
    <source>
        <dbReference type="ARBA" id="ARBA00022825"/>
    </source>
</evidence>
<keyword evidence="7" id="KW-0732">Signal</keyword>
<keyword evidence="6 10" id="KW-0645">Protease</keyword>
<dbReference type="InterPro" id="IPR041469">
    <property type="entry name" value="Subtilisin-like_FN3"/>
</dbReference>
<dbReference type="GO" id="GO:0004252">
    <property type="term" value="F:serine-type endopeptidase activity"/>
    <property type="evidence" value="ECO:0007669"/>
    <property type="project" value="UniProtKB-UniRule"/>
</dbReference>
<keyword evidence="5" id="KW-0964">Secreted</keyword>
<dbReference type="GO" id="GO:0006508">
    <property type="term" value="P:proteolysis"/>
    <property type="evidence" value="ECO:0007669"/>
    <property type="project" value="UniProtKB-KW"/>
</dbReference>
<dbReference type="Pfam" id="PF00082">
    <property type="entry name" value="Peptidase_S8"/>
    <property type="match status" value="1"/>
</dbReference>
<dbReference type="InterPro" id="IPR010259">
    <property type="entry name" value="S8pro/Inhibitor_I9"/>
</dbReference>
<feature type="active site" description="Charge relay system" evidence="10">
    <location>
        <position position="600"/>
    </location>
</feature>
<dbReference type="InterPro" id="IPR000209">
    <property type="entry name" value="Peptidase_S8/S53_dom"/>
</dbReference>
<evidence type="ECO:0000256" key="10">
    <source>
        <dbReference type="PROSITE-ProRule" id="PRU01240"/>
    </source>
</evidence>
<protein>
    <submittedName>
        <fullName evidence="15">Uncharacterized protein</fullName>
    </submittedName>
</protein>
<evidence type="ECO:0000256" key="4">
    <source>
        <dbReference type="ARBA" id="ARBA00022523"/>
    </source>
</evidence>
<evidence type="ECO:0000259" key="11">
    <source>
        <dbReference type="Pfam" id="PF00082"/>
    </source>
</evidence>